<sequence>MIVALIVIAGFYLYIQNGFGAKVESLEIWRTLVQLWKLVVPSGVVICGHMTSLIHFAAQGEFTNLFFYKKFKYFLESIFLYFLTLTKVTKYLPEVTFKAHTLVQVESEGLTGYGSIGRPSRYPRARHLFVYKWCVQWSMKSNIRPVCFGFPASIDYGIPKLMSDDPV</sequence>
<evidence type="ECO:0000313" key="2">
    <source>
        <dbReference type="Proteomes" id="UP001060085"/>
    </source>
</evidence>
<dbReference type="EMBL" id="CM044707">
    <property type="protein sequence ID" value="KAI5652555.1"/>
    <property type="molecule type" value="Genomic_DNA"/>
</dbReference>
<protein>
    <submittedName>
        <fullName evidence="1">Uncharacterized protein</fullName>
    </submittedName>
</protein>
<reference evidence="2" key="1">
    <citation type="journal article" date="2023" name="Nat. Plants">
        <title>Single-cell RNA sequencing provides a high-resolution roadmap for understanding the multicellular compartmentation of specialized metabolism.</title>
        <authorList>
            <person name="Sun S."/>
            <person name="Shen X."/>
            <person name="Li Y."/>
            <person name="Li Y."/>
            <person name="Wang S."/>
            <person name="Li R."/>
            <person name="Zhang H."/>
            <person name="Shen G."/>
            <person name="Guo B."/>
            <person name="Wei J."/>
            <person name="Xu J."/>
            <person name="St-Pierre B."/>
            <person name="Chen S."/>
            <person name="Sun C."/>
        </authorList>
    </citation>
    <scope>NUCLEOTIDE SEQUENCE [LARGE SCALE GENOMIC DNA]</scope>
</reference>
<comment type="caution">
    <text evidence="1">The sequence shown here is derived from an EMBL/GenBank/DDBJ whole genome shotgun (WGS) entry which is preliminary data.</text>
</comment>
<dbReference type="Proteomes" id="UP001060085">
    <property type="component" value="Linkage Group LG07"/>
</dbReference>
<keyword evidence="2" id="KW-1185">Reference proteome</keyword>
<organism evidence="1 2">
    <name type="scientific">Catharanthus roseus</name>
    <name type="common">Madagascar periwinkle</name>
    <name type="synonym">Vinca rosea</name>
    <dbReference type="NCBI Taxonomy" id="4058"/>
    <lineage>
        <taxon>Eukaryota</taxon>
        <taxon>Viridiplantae</taxon>
        <taxon>Streptophyta</taxon>
        <taxon>Embryophyta</taxon>
        <taxon>Tracheophyta</taxon>
        <taxon>Spermatophyta</taxon>
        <taxon>Magnoliopsida</taxon>
        <taxon>eudicotyledons</taxon>
        <taxon>Gunneridae</taxon>
        <taxon>Pentapetalae</taxon>
        <taxon>asterids</taxon>
        <taxon>lamiids</taxon>
        <taxon>Gentianales</taxon>
        <taxon>Apocynaceae</taxon>
        <taxon>Rauvolfioideae</taxon>
        <taxon>Vinceae</taxon>
        <taxon>Catharanthinae</taxon>
        <taxon>Catharanthus</taxon>
    </lineage>
</organism>
<evidence type="ECO:0000313" key="1">
    <source>
        <dbReference type="EMBL" id="KAI5652555.1"/>
    </source>
</evidence>
<name>A0ACB9ZVB3_CATRO</name>
<accession>A0ACB9ZVB3</accession>
<gene>
    <name evidence="1" type="ORF">M9H77_29742</name>
</gene>
<proteinExistence type="predicted"/>